<dbReference type="InParanoid" id="A0A7E5W4H6"/>
<evidence type="ECO:0000313" key="3">
    <source>
        <dbReference type="RefSeq" id="XP_026735529.1"/>
    </source>
</evidence>
<keyword evidence="1" id="KW-0732">Signal</keyword>
<dbReference type="Gene3D" id="2.80.10.50">
    <property type="match status" value="1"/>
</dbReference>
<organism evidence="2 3">
    <name type="scientific">Trichoplusia ni</name>
    <name type="common">Cabbage looper</name>
    <dbReference type="NCBI Taxonomy" id="7111"/>
    <lineage>
        <taxon>Eukaryota</taxon>
        <taxon>Metazoa</taxon>
        <taxon>Ecdysozoa</taxon>
        <taxon>Arthropoda</taxon>
        <taxon>Hexapoda</taxon>
        <taxon>Insecta</taxon>
        <taxon>Pterygota</taxon>
        <taxon>Neoptera</taxon>
        <taxon>Endopterygota</taxon>
        <taxon>Lepidoptera</taxon>
        <taxon>Glossata</taxon>
        <taxon>Ditrysia</taxon>
        <taxon>Noctuoidea</taxon>
        <taxon>Noctuidae</taxon>
        <taxon>Plusiinae</taxon>
        <taxon>Trichoplusia</taxon>
    </lineage>
</organism>
<evidence type="ECO:0000256" key="1">
    <source>
        <dbReference type="ARBA" id="ARBA00022729"/>
    </source>
</evidence>
<name>A0A7E5W4H6_TRINI</name>
<dbReference type="GO" id="GO:0005576">
    <property type="term" value="C:extracellular region"/>
    <property type="evidence" value="ECO:0007669"/>
    <property type="project" value="InterPro"/>
</dbReference>
<dbReference type="Gene3D" id="1.10.10.2400">
    <property type="entry name" value="Lepidopteran low molecular weight (30 kD) lipoprotein, N-terminal domain"/>
    <property type="match status" value="1"/>
</dbReference>
<proteinExistence type="predicted"/>
<reference evidence="3" key="1">
    <citation type="submission" date="2025-08" db="UniProtKB">
        <authorList>
            <consortium name="RefSeq"/>
        </authorList>
    </citation>
    <scope>IDENTIFICATION</scope>
</reference>
<dbReference type="InterPro" id="IPR004943">
    <property type="entry name" value="Lipoprotein_11"/>
</dbReference>
<dbReference type="InterPro" id="IPR042046">
    <property type="entry name" value="Lipoprotein_11_N"/>
</dbReference>
<dbReference type="RefSeq" id="XP_026735529.1">
    <property type="nucleotide sequence ID" value="XM_026879728.1"/>
</dbReference>
<sequence>MHSIGGWKLARRPNYMTNIDKTYPYSELPYLGEYHLNKIPVSADKLIEHVDYWGEGLIITQLGNSGFANCYNVNHSLQLVSNGPDRGKKIPNRIPVPNYINCDTSSYIRDNSVRTVTVMGSPINSSCAKDIARMVNKEVGKVITYGFETSSLEMETLANELRKKSLFHYPKYTLPEEFQGLTLFDNHMAFLNIESLEEEILNFVQNNKYDNARKLTIGLDGDNKNEVITKAIKKMIDTRTNKIMEYAYNLWNKGAKEIVTKYFPVPFKHIFNEDHVTIVDKKYNQALKLDLKTDQINDRLAFGDSTDKSSKKVSWQIIPVWENNELTFKLYNVEHDMFIKLDANVDNLGDRRAWGSTNSNESRHRFTLEPFIVDDKLVFVIINYRYGQGLKLDANANAEGDRLLWGHNGDARANYDRFKWIIEAWKNYTLN</sequence>
<dbReference type="OrthoDB" id="7401160at2759"/>
<dbReference type="AlphaFoldDB" id="A0A7E5W4H6"/>
<evidence type="ECO:0000313" key="2">
    <source>
        <dbReference type="Proteomes" id="UP000322000"/>
    </source>
</evidence>
<dbReference type="GeneID" id="113499307"/>
<accession>A0A7E5W4H6</accession>
<dbReference type="Pfam" id="PF03260">
    <property type="entry name" value="Lipoprotein_11"/>
    <property type="match status" value="1"/>
</dbReference>
<gene>
    <name evidence="3" type="primary">LOC113499307</name>
</gene>
<keyword evidence="2" id="KW-1185">Reference proteome</keyword>
<dbReference type="KEGG" id="tnl:113499307"/>
<dbReference type="Proteomes" id="UP000322000">
    <property type="component" value="Chromosome 12"/>
</dbReference>
<protein>
    <submittedName>
        <fullName evidence="3">Microvitellogenin-like</fullName>
    </submittedName>
</protein>